<feature type="transmembrane region" description="Helical" evidence="4">
    <location>
        <begin position="309"/>
        <end position="327"/>
    </location>
</feature>
<dbReference type="PROSITE" id="PS50850">
    <property type="entry name" value="MFS"/>
    <property type="match status" value="1"/>
</dbReference>
<feature type="transmembrane region" description="Helical" evidence="4">
    <location>
        <begin position="396"/>
        <end position="417"/>
    </location>
</feature>
<keyword evidence="3 4" id="KW-0472">Membrane</keyword>
<feature type="domain" description="Major facilitator superfamily (MFS) profile" evidence="5">
    <location>
        <begin position="24"/>
        <end position="422"/>
    </location>
</feature>
<dbReference type="Pfam" id="PF07690">
    <property type="entry name" value="MFS_1"/>
    <property type="match status" value="1"/>
</dbReference>
<feature type="transmembrane region" description="Helical" evidence="4">
    <location>
        <begin position="152"/>
        <end position="173"/>
    </location>
</feature>
<dbReference type="Proteomes" id="UP001226867">
    <property type="component" value="Unassembled WGS sequence"/>
</dbReference>
<feature type="transmembrane region" description="Helical" evidence="4">
    <location>
        <begin position="367"/>
        <end position="390"/>
    </location>
</feature>
<feature type="transmembrane region" description="Helical" evidence="4">
    <location>
        <begin position="185"/>
        <end position="204"/>
    </location>
</feature>
<comment type="caution">
    <text evidence="6">The sequence shown here is derived from an EMBL/GenBank/DDBJ whole genome shotgun (WGS) entry which is preliminary data.</text>
</comment>
<dbReference type="PANTHER" id="PTHR11360">
    <property type="entry name" value="MONOCARBOXYLATE TRANSPORTER"/>
    <property type="match status" value="1"/>
</dbReference>
<accession>A0ABT9SAV3</accession>
<feature type="transmembrane region" description="Helical" evidence="4">
    <location>
        <begin position="93"/>
        <end position="112"/>
    </location>
</feature>
<dbReference type="RefSeq" id="WP_307690672.1">
    <property type="nucleotide sequence ID" value="NZ_JAUSRO010000009.1"/>
</dbReference>
<reference evidence="6 7" key="1">
    <citation type="submission" date="2023-07" db="EMBL/GenBank/DDBJ databases">
        <title>Sorghum-associated microbial communities from plants grown in Nebraska, USA.</title>
        <authorList>
            <person name="Schachtman D."/>
        </authorList>
    </citation>
    <scope>NUCLEOTIDE SEQUENCE [LARGE SCALE GENOMIC DNA]</scope>
    <source>
        <strain evidence="6 7">DS1607</strain>
    </source>
</reference>
<dbReference type="InterPro" id="IPR011701">
    <property type="entry name" value="MFS"/>
</dbReference>
<dbReference type="InterPro" id="IPR020846">
    <property type="entry name" value="MFS_dom"/>
</dbReference>
<proteinExistence type="predicted"/>
<sequence length="427" mass="44101">MTLEVHGMVGRPALDVARSAPGYRWRLLAALWFVVAVVVALPSVGGGVLNAHMVQELQMDRGVYGLAFGVFVMMMGVPGPLVAAAVRRFGVRPVMLTGCAMVLAGALLIATVVQHGWQFALCFGVLIGGGVATAGVLPAQAAVTYWFHDKRALAVSIVLSAVDIGGIVAAPALEGVVAGHDWRSGWMLIAALAGVGLLAITFTLRRDGGQDVGAPPIHERPTQGRVHKTHRAWTFRQAVRTPAFWCIAVFSTAVGIDWILFMAHGVIHLRDVGYTAEQAARAVAVMVSASLVGNLAAGALGDRIPPHRIGVVAMALMAVGLVLAAHPQGSDGLWFFALPMGLGYGASQVCLMAMLGNYFGARAFPAVFGALLAAGTAAAAALAAGAGVTFEAIHTYGPVFYVCAALSVFATVAIALASPPRGDAAAQ</sequence>
<feature type="transmembrane region" description="Helical" evidence="4">
    <location>
        <begin position="63"/>
        <end position="86"/>
    </location>
</feature>
<dbReference type="PANTHER" id="PTHR11360:SF284">
    <property type="entry name" value="EG:103B4.3 PROTEIN-RELATED"/>
    <property type="match status" value="1"/>
</dbReference>
<organism evidence="6 7">
    <name type="scientific">Variovorax ginsengisoli</name>
    <dbReference type="NCBI Taxonomy" id="363844"/>
    <lineage>
        <taxon>Bacteria</taxon>
        <taxon>Pseudomonadati</taxon>
        <taxon>Pseudomonadota</taxon>
        <taxon>Betaproteobacteria</taxon>
        <taxon>Burkholderiales</taxon>
        <taxon>Comamonadaceae</taxon>
        <taxon>Variovorax</taxon>
    </lineage>
</organism>
<feature type="transmembrane region" description="Helical" evidence="4">
    <location>
        <begin position="27"/>
        <end position="51"/>
    </location>
</feature>
<evidence type="ECO:0000256" key="3">
    <source>
        <dbReference type="ARBA" id="ARBA00023136"/>
    </source>
</evidence>
<evidence type="ECO:0000256" key="4">
    <source>
        <dbReference type="SAM" id="Phobius"/>
    </source>
</evidence>
<evidence type="ECO:0000313" key="6">
    <source>
        <dbReference type="EMBL" id="MDP9900886.1"/>
    </source>
</evidence>
<dbReference type="InterPro" id="IPR050327">
    <property type="entry name" value="Proton-linked_MCT"/>
</dbReference>
<dbReference type="Gene3D" id="1.20.1250.20">
    <property type="entry name" value="MFS general substrate transporter like domains"/>
    <property type="match status" value="2"/>
</dbReference>
<dbReference type="SUPFAM" id="SSF103473">
    <property type="entry name" value="MFS general substrate transporter"/>
    <property type="match status" value="1"/>
</dbReference>
<feature type="transmembrane region" description="Helical" evidence="4">
    <location>
        <begin position="333"/>
        <end position="355"/>
    </location>
</feature>
<keyword evidence="1 4" id="KW-0812">Transmembrane</keyword>
<protein>
    <submittedName>
        <fullName evidence="6">MFS family permease</fullName>
    </submittedName>
</protein>
<evidence type="ECO:0000313" key="7">
    <source>
        <dbReference type="Proteomes" id="UP001226867"/>
    </source>
</evidence>
<feature type="transmembrane region" description="Helical" evidence="4">
    <location>
        <begin position="118"/>
        <end position="140"/>
    </location>
</feature>
<evidence type="ECO:0000259" key="5">
    <source>
        <dbReference type="PROSITE" id="PS50850"/>
    </source>
</evidence>
<keyword evidence="2 4" id="KW-1133">Transmembrane helix</keyword>
<evidence type="ECO:0000256" key="1">
    <source>
        <dbReference type="ARBA" id="ARBA00022692"/>
    </source>
</evidence>
<dbReference type="EMBL" id="JAUSRO010000009">
    <property type="protein sequence ID" value="MDP9900886.1"/>
    <property type="molecule type" value="Genomic_DNA"/>
</dbReference>
<name>A0ABT9SAV3_9BURK</name>
<gene>
    <name evidence="6" type="ORF">J2W36_003152</name>
</gene>
<dbReference type="InterPro" id="IPR036259">
    <property type="entry name" value="MFS_trans_sf"/>
</dbReference>
<evidence type="ECO:0000256" key="2">
    <source>
        <dbReference type="ARBA" id="ARBA00022989"/>
    </source>
</evidence>
<feature type="transmembrane region" description="Helical" evidence="4">
    <location>
        <begin position="243"/>
        <end position="267"/>
    </location>
</feature>
<keyword evidence="7" id="KW-1185">Reference proteome</keyword>
<feature type="transmembrane region" description="Helical" evidence="4">
    <location>
        <begin position="279"/>
        <end position="297"/>
    </location>
</feature>